<name>A0A318PKA8_KOMXY</name>
<evidence type="ECO:0000313" key="1">
    <source>
        <dbReference type="EMBL" id="PYD55436.1"/>
    </source>
</evidence>
<dbReference type="OrthoDB" id="7262970at2"/>
<reference evidence="1 2" key="1">
    <citation type="submission" date="2017-07" db="EMBL/GenBank/DDBJ databases">
        <title>A draft genome sequence of Komagataeibacter xylinus LMG 1515.</title>
        <authorList>
            <person name="Skraban J."/>
            <person name="Cleenwerck I."/>
            <person name="Vandamme P."/>
            <person name="Trcek J."/>
        </authorList>
    </citation>
    <scope>NUCLEOTIDE SEQUENCE [LARGE SCALE GENOMIC DNA]</scope>
    <source>
        <strain evidence="1 2">LMG 1515</strain>
    </source>
</reference>
<dbReference type="Proteomes" id="UP000248257">
    <property type="component" value="Unassembled WGS sequence"/>
</dbReference>
<accession>A0A318PKA8</accession>
<dbReference type="EMBL" id="NKUC01000088">
    <property type="protein sequence ID" value="PYD55436.1"/>
    <property type="molecule type" value="Genomic_DNA"/>
</dbReference>
<gene>
    <name evidence="1" type="ORF">CFR75_16635</name>
</gene>
<organism evidence="1 2">
    <name type="scientific">Komagataeibacter xylinus</name>
    <name type="common">Gluconacetobacter xylinus</name>
    <dbReference type="NCBI Taxonomy" id="28448"/>
    <lineage>
        <taxon>Bacteria</taxon>
        <taxon>Pseudomonadati</taxon>
        <taxon>Pseudomonadota</taxon>
        <taxon>Alphaproteobacteria</taxon>
        <taxon>Acetobacterales</taxon>
        <taxon>Acetobacteraceae</taxon>
        <taxon>Komagataeibacter</taxon>
    </lineage>
</organism>
<keyword evidence="2" id="KW-1185">Reference proteome</keyword>
<sequence length="280" mass="31843">MCTMSYSARLDFIAEGLPIILKSAQGFWNASRQLNQSPREAGVLVGFAEEEAAKTLILLDIVRCPPAQVSSRVGRIVKKVFYDHLARLIYAEAQSWKPVDVAQLQEYVDTKRQSHYLEGGMNEYIMPNWALYSRESVMYVDIEVYEDGKPQWNDPHRWSEVTMGTKPISLLLTEALSALGMFSRAGVRATADVWGAVNFVDSQGHTEARNLTHALAARLDTEGLVTEQANESHVHAFCDLWQIPMYSIDFNKIDIPLEQLKAEREAAYWAEVDYEHYDDY</sequence>
<evidence type="ECO:0000313" key="2">
    <source>
        <dbReference type="Proteomes" id="UP000248257"/>
    </source>
</evidence>
<protein>
    <submittedName>
        <fullName evidence="1">Uncharacterized protein</fullName>
    </submittedName>
</protein>
<dbReference type="AlphaFoldDB" id="A0A318PKA8"/>
<comment type="caution">
    <text evidence="1">The sequence shown here is derived from an EMBL/GenBank/DDBJ whole genome shotgun (WGS) entry which is preliminary data.</text>
</comment>
<proteinExistence type="predicted"/>